<accession>A0A0S2TAV4</accession>
<dbReference type="Pfam" id="PF07732">
    <property type="entry name" value="Cu-oxidase_3"/>
    <property type="match status" value="1"/>
</dbReference>
<dbReference type="InterPro" id="IPR034282">
    <property type="entry name" value="CuRO_2_CopA"/>
</dbReference>
<dbReference type="InterPro" id="IPR011706">
    <property type="entry name" value="Cu-oxidase_C"/>
</dbReference>
<dbReference type="Pfam" id="PF07731">
    <property type="entry name" value="Cu-oxidase_2"/>
    <property type="match status" value="1"/>
</dbReference>
<evidence type="ECO:0000256" key="2">
    <source>
        <dbReference type="ARBA" id="ARBA00023002"/>
    </source>
</evidence>
<feature type="domain" description="Plastocyanin-like" evidence="4">
    <location>
        <begin position="223"/>
        <end position="323"/>
    </location>
</feature>
<dbReference type="CDD" id="cd13848">
    <property type="entry name" value="CuRO_1_CopA"/>
    <property type="match status" value="1"/>
</dbReference>
<evidence type="ECO:0000313" key="7">
    <source>
        <dbReference type="EMBL" id="ALP52272.1"/>
    </source>
</evidence>
<dbReference type="GO" id="GO:0042597">
    <property type="term" value="C:periplasmic space"/>
    <property type="evidence" value="ECO:0007669"/>
    <property type="project" value="InterPro"/>
</dbReference>
<evidence type="ECO:0000256" key="1">
    <source>
        <dbReference type="ARBA" id="ARBA00022723"/>
    </source>
</evidence>
<name>A0A0S2TAV4_9GAMM</name>
<gene>
    <name evidence="7" type="ORF">Tel_03440</name>
</gene>
<dbReference type="STRING" id="1748243.Tel_03440"/>
<protein>
    <submittedName>
        <fullName evidence="7">Copper resistance protein CopA</fullName>
    </submittedName>
</protein>
<evidence type="ECO:0000259" key="4">
    <source>
        <dbReference type="Pfam" id="PF00394"/>
    </source>
</evidence>
<dbReference type="GO" id="GO:0016491">
    <property type="term" value="F:oxidoreductase activity"/>
    <property type="evidence" value="ECO:0007669"/>
    <property type="project" value="UniProtKB-KW"/>
</dbReference>
<keyword evidence="8" id="KW-1185">Reference proteome</keyword>
<dbReference type="InterPro" id="IPR002355">
    <property type="entry name" value="Cu_oxidase_Cu_BS"/>
</dbReference>
<evidence type="ECO:0000259" key="6">
    <source>
        <dbReference type="Pfam" id="PF07732"/>
    </source>
</evidence>
<dbReference type="InterPro" id="IPR011707">
    <property type="entry name" value="Cu-oxidase-like_N"/>
</dbReference>
<sequence>MGLLAGLDALVPAWAWQKGGNLTAARRVDGDSDIFELAIRRTPMSIGGQPARPITLNGSIPGPLIRMRQGRDAVLRVTNHLDEDTSIHWHGILLPYTMDGVPGVSFAGIKPGETFEYRYPVEQSGTYWYHSHSGLQEQLGHYGPLILDPAEPEPFEYQRDYVVMLSDWTFDDPGWVLSRLKKGEGYYNYQKRTVGDFFRDVAAQGWSRTWAERGMWGRMRMSSRDIADVTGAAYTYLINGLPSESNWTGLFRPGEKVRLRVINGSAMSFFDVRIPGLKMTVVAADGQNVEPVPVDEFRIGVAETYDVIVEPQQDRAYTIFAESMDRSGFVRATLAPRAGMSGPLPAPRPQPVERELASLGMGHEMDGMEMGAGAMAHRMDAAGGDWVLAGRKVVHGPENHGPGAAMVATNPQYRMSDPGVGLESTAGHRVLVYDDLRSLAPWPDQRAPGREIELHLTGNMERYMWSFDGKKFSEVDGPIVFRHGERLRLIMVNDTMMDHPIHLHGMWMELENRHGEYRPRKHTISLKPGEMLSAQISADAPGDWAFHCHLLYHMKAGMFRVVSVV</sequence>
<dbReference type="InterPro" id="IPR001117">
    <property type="entry name" value="Cu-oxidase_2nd"/>
</dbReference>
<dbReference type="InterPro" id="IPR045087">
    <property type="entry name" value="Cu-oxidase_fam"/>
</dbReference>
<dbReference type="GO" id="GO:0005507">
    <property type="term" value="F:copper ion binding"/>
    <property type="evidence" value="ECO:0007669"/>
    <property type="project" value="InterPro"/>
</dbReference>
<keyword evidence="1" id="KW-0479">Metal-binding</keyword>
<dbReference type="SUPFAM" id="SSF49503">
    <property type="entry name" value="Cupredoxins"/>
    <property type="match status" value="3"/>
</dbReference>
<keyword evidence="2" id="KW-0560">Oxidoreductase</keyword>
<dbReference type="PANTHER" id="PTHR11709">
    <property type="entry name" value="MULTI-COPPER OXIDASE"/>
    <property type="match status" value="1"/>
</dbReference>
<dbReference type="NCBIfam" id="TIGR01480">
    <property type="entry name" value="copper_res_A"/>
    <property type="match status" value="1"/>
</dbReference>
<proteinExistence type="predicted"/>
<evidence type="ECO:0000313" key="8">
    <source>
        <dbReference type="Proteomes" id="UP000055136"/>
    </source>
</evidence>
<keyword evidence="3" id="KW-0186">Copper</keyword>
<dbReference type="PROSITE" id="PS00080">
    <property type="entry name" value="MULTICOPPER_OXIDASE2"/>
    <property type="match status" value="1"/>
</dbReference>
<feature type="domain" description="Plastocyanin-like" evidence="5">
    <location>
        <begin position="447"/>
        <end position="564"/>
    </location>
</feature>
<reference evidence="7" key="1">
    <citation type="submission" date="2015-10" db="EMBL/GenBank/DDBJ databases">
        <title>Description of Candidatus Tenderia electrophaga gen. nov, sp. nov., an Uncultivated Electroautotroph from a Biocathode Enrichment.</title>
        <authorList>
            <person name="Eddie B.J."/>
            <person name="Malanoski A.P."/>
            <person name="Wang Z."/>
            <person name="Hall R.J."/>
            <person name="Oh S.D."/>
            <person name="Heiner C."/>
            <person name="Lin B."/>
            <person name="Strycharz-Glaven S.M."/>
        </authorList>
    </citation>
    <scope>NUCLEOTIDE SEQUENCE [LARGE SCALE GENOMIC DNA]</scope>
    <source>
        <strain evidence="7">NRL1</strain>
    </source>
</reference>
<organism evidence="7 8">
    <name type="scientific">Candidatus Tenderia electrophaga</name>
    <dbReference type="NCBI Taxonomy" id="1748243"/>
    <lineage>
        <taxon>Bacteria</taxon>
        <taxon>Pseudomonadati</taxon>
        <taxon>Pseudomonadota</taxon>
        <taxon>Gammaproteobacteria</taxon>
        <taxon>Candidatus Tenderiales</taxon>
        <taxon>Candidatus Tenderiaceae</taxon>
        <taxon>Candidatus Tenderia</taxon>
    </lineage>
</organism>
<feature type="domain" description="Plastocyanin-like" evidence="6">
    <location>
        <begin position="42"/>
        <end position="150"/>
    </location>
</feature>
<dbReference type="KEGG" id="tee:Tel_03440"/>
<dbReference type="CDD" id="cd13896">
    <property type="entry name" value="CuRO_3_CopA"/>
    <property type="match status" value="1"/>
</dbReference>
<evidence type="ECO:0000256" key="3">
    <source>
        <dbReference type="ARBA" id="ARBA00023008"/>
    </source>
</evidence>
<dbReference type="InterPro" id="IPR034284">
    <property type="entry name" value="CuRO_1_CopA"/>
</dbReference>
<dbReference type="InterPro" id="IPR034279">
    <property type="entry name" value="CuRO_3_CopA"/>
</dbReference>
<evidence type="ECO:0000259" key="5">
    <source>
        <dbReference type="Pfam" id="PF07731"/>
    </source>
</evidence>
<dbReference type="PANTHER" id="PTHR11709:SF394">
    <property type="entry name" value="FI03373P-RELATED"/>
    <property type="match status" value="1"/>
</dbReference>
<dbReference type="InterPro" id="IPR006376">
    <property type="entry name" value="Cu-R_CopA"/>
</dbReference>
<dbReference type="InterPro" id="IPR008972">
    <property type="entry name" value="Cupredoxin"/>
</dbReference>
<dbReference type="Gene3D" id="2.60.40.420">
    <property type="entry name" value="Cupredoxins - blue copper proteins"/>
    <property type="match status" value="3"/>
</dbReference>
<dbReference type="Proteomes" id="UP000055136">
    <property type="component" value="Chromosome"/>
</dbReference>
<dbReference type="Pfam" id="PF00394">
    <property type="entry name" value="Cu-oxidase"/>
    <property type="match status" value="1"/>
</dbReference>
<dbReference type="CDD" id="cd13874">
    <property type="entry name" value="CuRO_2_CopA"/>
    <property type="match status" value="1"/>
</dbReference>
<dbReference type="EMBL" id="CP013099">
    <property type="protein sequence ID" value="ALP52272.1"/>
    <property type="molecule type" value="Genomic_DNA"/>
</dbReference>
<dbReference type="AlphaFoldDB" id="A0A0S2TAV4"/>